<name>A0A6I4MWB5_9ACTN</name>
<evidence type="ECO:0008006" key="3">
    <source>
        <dbReference type="Google" id="ProtNLM"/>
    </source>
</evidence>
<dbReference type="RefSeq" id="WP_151600493.1">
    <property type="nucleotide sequence ID" value="NZ_WBMS02000083.1"/>
</dbReference>
<dbReference type="InterPro" id="IPR016181">
    <property type="entry name" value="Acyl_CoA_acyltransferase"/>
</dbReference>
<proteinExistence type="predicted"/>
<reference evidence="1" key="1">
    <citation type="submission" date="2019-12" db="EMBL/GenBank/DDBJ databases">
        <title>Actinomadura physcomitrii sp. nov., a novel actinomycete isolated from moss [Physcomitrium sphaericum (Ludw) Fuernr].</title>
        <authorList>
            <person name="Zhuang X."/>
        </authorList>
    </citation>
    <scope>NUCLEOTIDE SEQUENCE [LARGE SCALE GENOMIC DNA]</scope>
    <source>
        <strain evidence="1">LD22</strain>
    </source>
</reference>
<dbReference type="AlphaFoldDB" id="A0A6I4MWB5"/>
<dbReference type="Proteomes" id="UP000462055">
    <property type="component" value="Unassembled WGS sequence"/>
</dbReference>
<organism evidence="1 2">
    <name type="scientific">Actinomadura physcomitrii</name>
    <dbReference type="NCBI Taxonomy" id="2650748"/>
    <lineage>
        <taxon>Bacteria</taxon>
        <taxon>Bacillati</taxon>
        <taxon>Actinomycetota</taxon>
        <taxon>Actinomycetes</taxon>
        <taxon>Streptosporangiales</taxon>
        <taxon>Thermomonosporaceae</taxon>
        <taxon>Actinomadura</taxon>
    </lineage>
</organism>
<keyword evidence="2" id="KW-1185">Reference proteome</keyword>
<sequence>MISTTWRGRLAQEELAEALELARVCAEYDQDAGFSQLTPSAVRGEGRHLLVRLDGPGDPLVGLLYLDERASGTIIVHPDHRSRGVATAVLESVEPAGAHGWAEGHHPAAERLARRFRCVETARIWRSVRPLTGPHAVDPPTATARLFEDPDPEAAWALWKASGLPERYRPPGHGAARLLYAAGSDGAAGYAWLDRDTRIVDRLRTGTLRALVPAVPGSGTGLALAAGALALLRAEGVQAVEARLDPALPRAVRLARLLGFQRTHDDVHYTLESPHELG</sequence>
<dbReference type="Gene3D" id="3.40.630.30">
    <property type="match status" value="1"/>
</dbReference>
<evidence type="ECO:0000313" key="2">
    <source>
        <dbReference type="Proteomes" id="UP000462055"/>
    </source>
</evidence>
<protein>
    <recommendedName>
        <fullName evidence="3">GNAT family N-acetyltransferase</fullName>
    </recommendedName>
</protein>
<comment type="caution">
    <text evidence="1">The sequence shown here is derived from an EMBL/GenBank/DDBJ whole genome shotgun (WGS) entry which is preliminary data.</text>
</comment>
<dbReference type="EMBL" id="WBMS02000083">
    <property type="protein sequence ID" value="MWA07571.1"/>
    <property type="molecule type" value="Genomic_DNA"/>
</dbReference>
<dbReference type="SUPFAM" id="SSF55729">
    <property type="entry name" value="Acyl-CoA N-acyltransferases (Nat)"/>
    <property type="match status" value="2"/>
</dbReference>
<gene>
    <name evidence="1" type="ORF">F8568_046100</name>
</gene>
<evidence type="ECO:0000313" key="1">
    <source>
        <dbReference type="EMBL" id="MWA07571.1"/>
    </source>
</evidence>
<accession>A0A6I4MWB5</accession>